<comment type="similarity">
    <text evidence="2 7">Belongs to the purine permeases (TC 2.A.7.14) family.</text>
</comment>
<protein>
    <recommendedName>
        <fullName evidence="7">Probable purine permease</fullName>
    </recommendedName>
</protein>
<keyword evidence="4 7" id="KW-0812">Transmembrane</keyword>
<evidence type="ECO:0000256" key="6">
    <source>
        <dbReference type="ARBA" id="ARBA00023136"/>
    </source>
</evidence>
<dbReference type="SUPFAM" id="SSF103481">
    <property type="entry name" value="Multidrug resistance efflux transporter EmrE"/>
    <property type="match status" value="1"/>
</dbReference>
<dbReference type="PANTHER" id="PTHR31376:SF68">
    <property type="entry name" value="PURINE PERMEASE-RELATED"/>
    <property type="match status" value="1"/>
</dbReference>
<feature type="transmembrane region" description="Helical" evidence="7">
    <location>
        <begin position="324"/>
        <end position="343"/>
    </location>
</feature>
<evidence type="ECO:0000256" key="4">
    <source>
        <dbReference type="ARBA" id="ARBA00022692"/>
    </source>
</evidence>
<evidence type="ECO:0000256" key="2">
    <source>
        <dbReference type="ARBA" id="ARBA00006213"/>
    </source>
</evidence>
<feature type="transmembrane region" description="Helical" evidence="7">
    <location>
        <begin position="20"/>
        <end position="43"/>
    </location>
</feature>
<keyword evidence="3 7" id="KW-0813">Transport</keyword>
<dbReference type="GO" id="GO:0015211">
    <property type="term" value="F:purine nucleoside transmembrane transporter activity"/>
    <property type="evidence" value="ECO:0007669"/>
    <property type="project" value="UniProtKB-UniRule"/>
</dbReference>
<dbReference type="GO" id="GO:0005345">
    <property type="term" value="F:purine nucleobase transmembrane transporter activity"/>
    <property type="evidence" value="ECO:0007669"/>
    <property type="project" value="UniProtKB-UniRule"/>
</dbReference>
<keyword evidence="9" id="KW-1185">Reference proteome</keyword>
<feature type="transmembrane region" description="Helical" evidence="7">
    <location>
        <begin position="190"/>
        <end position="211"/>
    </location>
</feature>
<feature type="transmembrane region" description="Helical" evidence="7">
    <location>
        <begin position="223"/>
        <end position="249"/>
    </location>
</feature>
<dbReference type="InterPro" id="IPR037185">
    <property type="entry name" value="EmrE-like"/>
</dbReference>
<feature type="transmembrane region" description="Helical" evidence="7">
    <location>
        <begin position="158"/>
        <end position="178"/>
    </location>
</feature>
<dbReference type="GO" id="GO:0016020">
    <property type="term" value="C:membrane"/>
    <property type="evidence" value="ECO:0007669"/>
    <property type="project" value="UniProtKB-SubCell"/>
</dbReference>
<sequence>MVEERREEKEEKRTIKKTLLLLNSIFLAIGTSGGPLVMRLYFIHGGKRIWLSSFLETAGFPIILITIIISYLHRLYHHNRRRRHNTTTQIIKPNLIYMKPPLFFASAIVGILTGLDGYLYAYGVSLLPVSTFSLIQATHLAFTAIFAFFLVKQKFTAYSVNSILLLTIAAVVLAFHSSGDRPSGESRKQYTIGFVMIMAAAALYGFVLPLVELVYKKCKQTITYYLVLEFQLVMCFFATLFCTIGMIISNDFKVIAREARDYELGETKYYVVLVWSALMWQFFYLGAMGVIFSSSSLLSGIIIAVFLPVTQALAVVFYKEKFQAEKGVALVLSLWGFVSYFYGEIKQARKKNKNGCTETQLHQTLSPNP</sequence>
<comment type="subcellular location">
    <subcellularLocation>
        <location evidence="1 7">Membrane</location>
        <topology evidence="1 7">Multi-pass membrane protein</topology>
    </subcellularLocation>
</comment>
<feature type="transmembrane region" description="Helical" evidence="7">
    <location>
        <begin position="102"/>
        <end position="121"/>
    </location>
</feature>
<evidence type="ECO:0000313" key="9">
    <source>
        <dbReference type="Proteomes" id="UP000447434"/>
    </source>
</evidence>
<gene>
    <name evidence="8" type="ORF">Lalb_Chr04g0253011</name>
</gene>
<dbReference type="PANTHER" id="PTHR31376">
    <property type="entry name" value="OS09G0467300 PROTEIN-RELATED"/>
    <property type="match status" value="1"/>
</dbReference>
<evidence type="ECO:0000256" key="3">
    <source>
        <dbReference type="ARBA" id="ARBA00022448"/>
    </source>
</evidence>
<proteinExistence type="inferred from homology"/>
<evidence type="ECO:0000256" key="7">
    <source>
        <dbReference type="RuleBase" id="RU368015"/>
    </source>
</evidence>
<evidence type="ECO:0000256" key="1">
    <source>
        <dbReference type="ARBA" id="ARBA00004141"/>
    </source>
</evidence>
<evidence type="ECO:0000313" key="8">
    <source>
        <dbReference type="EMBL" id="KAE9615224.1"/>
    </source>
</evidence>
<keyword evidence="5 7" id="KW-1133">Transmembrane helix</keyword>
<accession>A0A6A5M5D9</accession>
<name>A0A6A5M5D9_LUPAL</name>
<reference evidence="9" key="1">
    <citation type="journal article" date="2020" name="Nat. Commun.">
        <title>Genome sequence of the cluster root forming white lupin.</title>
        <authorList>
            <person name="Hufnagel B."/>
            <person name="Marques A."/>
            <person name="Soriano A."/>
            <person name="Marques L."/>
            <person name="Divol F."/>
            <person name="Doumas P."/>
            <person name="Sallet E."/>
            <person name="Mancinotti D."/>
            <person name="Carrere S."/>
            <person name="Marande W."/>
            <person name="Arribat S."/>
            <person name="Keller J."/>
            <person name="Huneau C."/>
            <person name="Blein T."/>
            <person name="Aime D."/>
            <person name="Laguerre M."/>
            <person name="Taylor J."/>
            <person name="Schubert V."/>
            <person name="Nelson M."/>
            <person name="Geu-Flores F."/>
            <person name="Crespi M."/>
            <person name="Gallardo-Guerrero K."/>
            <person name="Delaux P.-M."/>
            <person name="Salse J."/>
            <person name="Berges H."/>
            <person name="Guyot R."/>
            <person name="Gouzy J."/>
            <person name="Peret B."/>
        </authorList>
    </citation>
    <scope>NUCLEOTIDE SEQUENCE [LARGE SCALE GENOMIC DNA]</scope>
    <source>
        <strain evidence="9">cv. Amiga</strain>
    </source>
</reference>
<feature type="transmembrane region" description="Helical" evidence="7">
    <location>
        <begin position="133"/>
        <end position="151"/>
    </location>
</feature>
<dbReference type="InterPro" id="IPR030182">
    <property type="entry name" value="PUP_plant"/>
</dbReference>
<dbReference type="AlphaFoldDB" id="A0A6A5M5D9"/>
<dbReference type="Proteomes" id="UP000447434">
    <property type="component" value="Chromosome 4"/>
</dbReference>
<feature type="transmembrane region" description="Helical" evidence="7">
    <location>
        <begin position="297"/>
        <end position="318"/>
    </location>
</feature>
<organism evidence="8 9">
    <name type="scientific">Lupinus albus</name>
    <name type="common">White lupine</name>
    <name type="synonym">Lupinus termis</name>
    <dbReference type="NCBI Taxonomy" id="3870"/>
    <lineage>
        <taxon>Eukaryota</taxon>
        <taxon>Viridiplantae</taxon>
        <taxon>Streptophyta</taxon>
        <taxon>Embryophyta</taxon>
        <taxon>Tracheophyta</taxon>
        <taxon>Spermatophyta</taxon>
        <taxon>Magnoliopsida</taxon>
        <taxon>eudicotyledons</taxon>
        <taxon>Gunneridae</taxon>
        <taxon>Pentapetalae</taxon>
        <taxon>rosids</taxon>
        <taxon>fabids</taxon>
        <taxon>Fabales</taxon>
        <taxon>Fabaceae</taxon>
        <taxon>Papilionoideae</taxon>
        <taxon>50 kb inversion clade</taxon>
        <taxon>genistoids sensu lato</taxon>
        <taxon>core genistoids</taxon>
        <taxon>Genisteae</taxon>
        <taxon>Lupinus</taxon>
    </lineage>
</organism>
<keyword evidence="6 7" id="KW-0472">Membrane</keyword>
<dbReference type="OrthoDB" id="1865379at2759"/>
<comment type="caution">
    <text evidence="8">The sequence shown here is derived from an EMBL/GenBank/DDBJ whole genome shotgun (WGS) entry which is preliminary data.</text>
</comment>
<feature type="transmembrane region" description="Helical" evidence="7">
    <location>
        <begin position="49"/>
        <end position="72"/>
    </location>
</feature>
<dbReference type="EMBL" id="WOCE01000004">
    <property type="protein sequence ID" value="KAE9615224.1"/>
    <property type="molecule type" value="Genomic_DNA"/>
</dbReference>
<dbReference type="Pfam" id="PF16913">
    <property type="entry name" value="PUNUT"/>
    <property type="match status" value="1"/>
</dbReference>
<evidence type="ECO:0000256" key="5">
    <source>
        <dbReference type="ARBA" id="ARBA00022989"/>
    </source>
</evidence>
<feature type="transmembrane region" description="Helical" evidence="7">
    <location>
        <begin position="269"/>
        <end position="290"/>
    </location>
</feature>